<dbReference type="Proteomes" id="UP000837801">
    <property type="component" value="Unassembled WGS sequence"/>
</dbReference>
<sequence length="450" mass="51427">MSETGGKAASEAPKPAESEIPKTDGTAKKNAPKVKKQWKNPALRMMGIPRFSLPSRNWMIFWTVLASIGGGIAYDKYQQKQIRKKWMDQVEQYSTEVYANDRIPRKLTIFIAPPPNDFLDESLRYFKRYIKPVLNASAVDYEVFTENRQGDIRNGVAEKIRQLRREQKKKSGDNASGDSDKTKSAEKKSNGSYIGSGLTWNKKEDPLDEPTKTRQELYQPTDVLGLYRIVKPFDSVQRDDAVSPESAGGVVCIGRGAYKEYITGVHEGLLGPLDKPEEKVEVDAEGNKVPADFSIPDEQEDDEDKREPVPKPFISPADYSKAELAPELNLTQIIRNDKNVPVLFEQPVYVFPVPNILGFLNLPRKIYRFYTKRYVAEDYCERTSTIVVANTSRPFEFRDAFMGKEEELDWPKKWVERGKEKGSEWAQELEVDERVTSRMKVFDRIVETSE</sequence>
<organism evidence="13 14">
    <name type="scientific">[Candida] railenensis</name>
    <dbReference type="NCBI Taxonomy" id="45579"/>
    <lineage>
        <taxon>Eukaryota</taxon>
        <taxon>Fungi</taxon>
        <taxon>Dikarya</taxon>
        <taxon>Ascomycota</taxon>
        <taxon>Saccharomycotina</taxon>
        <taxon>Pichiomycetes</taxon>
        <taxon>Debaryomycetaceae</taxon>
        <taxon>Kurtzmaniella</taxon>
    </lineage>
</organism>
<dbReference type="PANTHER" id="PTHR12358:SF101">
    <property type="entry name" value="MITOCHONDRIAL IMPORT INNER MEMBRANE TRANSLOCASE SUBUNIT TIM54"/>
    <property type="match status" value="1"/>
</dbReference>
<proteinExistence type="inferred from homology"/>
<accession>A0A9P0QUT1</accession>
<keyword evidence="5" id="KW-0812">Transmembrane</keyword>
<protein>
    <recommendedName>
        <fullName evidence="3">Mitochondrial import inner membrane translocase subunit TIM54</fullName>
    </recommendedName>
</protein>
<dbReference type="GO" id="GO:0005743">
    <property type="term" value="C:mitochondrial inner membrane"/>
    <property type="evidence" value="ECO:0007669"/>
    <property type="project" value="UniProtKB-SubCell"/>
</dbReference>
<feature type="compositionally biased region" description="Basic and acidic residues" evidence="12">
    <location>
        <begin position="163"/>
        <end position="189"/>
    </location>
</feature>
<keyword evidence="9" id="KW-0811">Translocation</keyword>
<feature type="region of interest" description="Disordered" evidence="12">
    <location>
        <begin position="1"/>
        <end position="36"/>
    </location>
</feature>
<dbReference type="PANTHER" id="PTHR12358">
    <property type="entry name" value="SPHINGOSINE KINASE"/>
    <property type="match status" value="1"/>
</dbReference>
<dbReference type="InterPro" id="IPR021056">
    <property type="entry name" value="Mt_import_IM_translocase_Tim54"/>
</dbReference>
<keyword evidence="4" id="KW-0813">Transport</keyword>
<gene>
    <name evidence="13" type="ORF">CLIB1423_20S01794</name>
</gene>
<dbReference type="AlphaFoldDB" id="A0A9P0QUT1"/>
<evidence type="ECO:0000256" key="10">
    <source>
        <dbReference type="ARBA" id="ARBA00023128"/>
    </source>
</evidence>
<evidence type="ECO:0000313" key="13">
    <source>
        <dbReference type="EMBL" id="CAH2355000.1"/>
    </source>
</evidence>
<dbReference type="InterPro" id="IPR050187">
    <property type="entry name" value="Lipid_Phosphate_FormReg"/>
</dbReference>
<evidence type="ECO:0000256" key="1">
    <source>
        <dbReference type="ARBA" id="ARBA00004434"/>
    </source>
</evidence>
<evidence type="ECO:0000256" key="4">
    <source>
        <dbReference type="ARBA" id="ARBA00022448"/>
    </source>
</evidence>
<keyword evidence="6" id="KW-0999">Mitochondrion inner membrane</keyword>
<feature type="compositionally biased region" description="Basic and acidic residues" evidence="12">
    <location>
        <begin position="14"/>
        <end position="27"/>
    </location>
</feature>
<keyword evidence="14" id="KW-1185">Reference proteome</keyword>
<feature type="compositionally biased region" description="Basic and acidic residues" evidence="12">
    <location>
        <begin position="201"/>
        <end position="215"/>
    </location>
</feature>
<evidence type="ECO:0000256" key="12">
    <source>
        <dbReference type="SAM" id="MobiDB-lite"/>
    </source>
</evidence>
<feature type="region of interest" description="Disordered" evidence="12">
    <location>
        <begin position="163"/>
        <end position="216"/>
    </location>
</feature>
<evidence type="ECO:0000256" key="2">
    <source>
        <dbReference type="ARBA" id="ARBA00006355"/>
    </source>
</evidence>
<evidence type="ECO:0000256" key="11">
    <source>
        <dbReference type="ARBA" id="ARBA00023136"/>
    </source>
</evidence>
<evidence type="ECO:0000256" key="8">
    <source>
        <dbReference type="ARBA" id="ARBA00022989"/>
    </source>
</evidence>
<keyword evidence="11" id="KW-0472">Membrane</keyword>
<evidence type="ECO:0000256" key="9">
    <source>
        <dbReference type="ARBA" id="ARBA00023010"/>
    </source>
</evidence>
<dbReference type="GO" id="GO:0015031">
    <property type="term" value="P:protein transport"/>
    <property type="evidence" value="ECO:0007669"/>
    <property type="project" value="UniProtKB-KW"/>
</dbReference>
<evidence type="ECO:0000256" key="6">
    <source>
        <dbReference type="ARBA" id="ARBA00022792"/>
    </source>
</evidence>
<keyword evidence="10" id="KW-0496">Mitochondrion</keyword>
<feature type="compositionally biased region" description="Acidic residues" evidence="12">
    <location>
        <begin position="295"/>
        <end position="304"/>
    </location>
</feature>
<comment type="subcellular location">
    <subcellularLocation>
        <location evidence="1">Mitochondrion inner membrane</location>
        <topology evidence="1">Single-pass membrane protein</topology>
    </subcellularLocation>
</comment>
<dbReference type="Pfam" id="PF11711">
    <property type="entry name" value="Tim54"/>
    <property type="match status" value="2"/>
</dbReference>
<evidence type="ECO:0000313" key="14">
    <source>
        <dbReference type="Proteomes" id="UP000837801"/>
    </source>
</evidence>
<evidence type="ECO:0000256" key="7">
    <source>
        <dbReference type="ARBA" id="ARBA00022927"/>
    </source>
</evidence>
<comment type="similarity">
    <text evidence="2">Belongs to the TIM54 family.</text>
</comment>
<evidence type="ECO:0000256" key="3">
    <source>
        <dbReference type="ARBA" id="ARBA00020796"/>
    </source>
</evidence>
<dbReference type="OrthoDB" id="5598305at2759"/>
<comment type="caution">
    <text evidence="13">The sequence shown here is derived from an EMBL/GenBank/DDBJ whole genome shotgun (WGS) entry which is preliminary data.</text>
</comment>
<keyword evidence="8" id="KW-1133">Transmembrane helix</keyword>
<dbReference type="EMBL" id="CAKXYY010000020">
    <property type="protein sequence ID" value="CAH2355000.1"/>
    <property type="molecule type" value="Genomic_DNA"/>
</dbReference>
<evidence type="ECO:0000256" key="5">
    <source>
        <dbReference type="ARBA" id="ARBA00022692"/>
    </source>
</evidence>
<feature type="region of interest" description="Disordered" evidence="12">
    <location>
        <begin position="277"/>
        <end position="309"/>
    </location>
</feature>
<reference evidence="13" key="1">
    <citation type="submission" date="2022-03" db="EMBL/GenBank/DDBJ databases">
        <authorList>
            <person name="Legras J.-L."/>
            <person name="Devillers H."/>
            <person name="Grondin C."/>
        </authorList>
    </citation>
    <scope>NUCLEOTIDE SEQUENCE</scope>
    <source>
        <strain evidence="13">CLIB 1423</strain>
    </source>
</reference>
<name>A0A9P0QUT1_9ASCO</name>
<keyword evidence="7" id="KW-0653">Protein transport</keyword>
<feature type="compositionally biased region" description="Basic and acidic residues" evidence="12">
    <location>
        <begin position="277"/>
        <end position="286"/>
    </location>
</feature>